<dbReference type="KEGG" id="gom:D7316_03589"/>
<dbReference type="GO" id="GO:0016020">
    <property type="term" value="C:membrane"/>
    <property type="evidence" value="ECO:0007669"/>
    <property type="project" value="UniProtKB-SubCell"/>
</dbReference>
<feature type="transmembrane region" description="Helical" evidence="5">
    <location>
        <begin position="73"/>
        <end position="96"/>
    </location>
</feature>
<dbReference type="RefSeq" id="WP_124709416.1">
    <property type="nucleotide sequence ID" value="NZ_CP033972.1"/>
</dbReference>
<evidence type="ECO:0000313" key="8">
    <source>
        <dbReference type="Proteomes" id="UP000271469"/>
    </source>
</evidence>
<accession>A0A3G8JPG4</accession>
<evidence type="ECO:0000259" key="6">
    <source>
        <dbReference type="Pfam" id="PF06271"/>
    </source>
</evidence>
<protein>
    <recommendedName>
        <fullName evidence="6">RDD domain-containing protein</fullName>
    </recommendedName>
</protein>
<feature type="transmembrane region" description="Helical" evidence="5">
    <location>
        <begin position="40"/>
        <end position="61"/>
    </location>
</feature>
<dbReference type="Proteomes" id="UP000271469">
    <property type="component" value="Chromosome"/>
</dbReference>
<gene>
    <name evidence="7" type="ORF">D7316_03589</name>
</gene>
<comment type="subcellular location">
    <subcellularLocation>
        <location evidence="1">Membrane</location>
        <topology evidence="1">Multi-pass membrane protein</topology>
    </subcellularLocation>
</comment>
<sequence length="278" mass="29976">MYGPLPPTMVPPGVSGTVGVGRDDLVSGEAVALDLPPAGIGLRMVSGLIDLVLGFAAWFALQWLSLKVVGDTDFALLAASFTLSMVTALVVVPTVMETLTRGKTVGHYALGLRTVRDDAGPIGFRHALTRALLGVVEIYGCWGLPALIAAVVTRKGKRFGDLLAGTYVIRDRHKLAAPEPIPMPPELAMWAKTADVAPLPDQLAIMVRQFLTRRDGLAPQARMLLGQRLLRDAAPFVAPAPPAGAPDEMVLAAIMAERRQRDTERLARDERLRRRLLR</sequence>
<keyword evidence="8" id="KW-1185">Reference proteome</keyword>
<evidence type="ECO:0000256" key="5">
    <source>
        <dbReference type="SAM" id="Phobius"/>
    </source>
</evidence>
<evidence type="ECO:0000256" key="2">
    <source>
        <dbReference type="ARBA" id="ARBA00022692"/>
    </source>
</evidence>
<reference evidence="7 8" key="1">
    <citation type="submission" date="2018-11" db="EMBL/GenBank/DDBJ databases">
        <title>Gordonia insulae sp. nov., isolated from an island soil.</title>
        <authorList>
            <person name="Kim Y.S."/>
            <person name="Kim S.B."/>
        </authorList>
    </citation>
    <scope>NUCLEOTIDE SEQUENCE [LARGE SCALE GENOMIC DNA]</scope>
    <source>
        <strain evidence="7 8">MMS17-SY073</strain>
    </source>
</reference>
<evidence type="ECO:0000256" key="4">
    <source>
        <dbReference type="ARBA" id="ARBA00023136"/>
    </source>
</evidence>
<proteinExistence type="predicted"/>
<dbReference type="EMBL" id="CP033972">
    <property type="protein sequence ID" value="AZG46984.1"/>
    <property type="molecule type" value="Genomic_DNA"/>
</dbReference>
<feature type="transmembrane region" description="Helical" evidence="5">
    <location>
        <begin position="131"/>
        <end position="152"/>
    </location>
</feature>
<evidence type="ECO:0000256" key="3">
    <source>
        <dbReference type="ARBA" id="ARBA00022989"/>
    </source>
</evidence>
<dbReference type="OrthoDB" id="9787732at2"/>
<keyword evidence="4 5" id="KW-0472">Membrane</keyword>
<evidence type="ECO:0000313" key="7">
    <source>
        <dbReference type="EMBL" id="AZG46984.1"/>
    </source>
</evidence>
<keyword evidence="2 5" id="KW-0812">Transmembrane</keyword>
<feature type="domain" description="RDD" evidence="6">
    <location>
        <begin position="38"/>
        <end position="165"/>
    </location>
</feature>
<evidence type="ECO:0000256" key="1">
    <source>
        <dbReference type="ARBA" id="ARBA00004141"/>
    </source>
</evidence>
<name>A0A3G8JPG4_9ACTN</name>
<dbReference type="InterPro" id="IPR010432">
    <property type="entry name" value="RDD"/>
</dbReference>
<organism evidence="7 8">
    <name type="scientific">Gordonia insulae</name>
    <dbReference type="NCBI Taxonomy" id="2420509"/>
    <lineage>
        <taxon>Bacteria</taxon>
        <taxon>Bacillati</taxon>
        <taxon>Actinomycetota</taxon>
        <taxon>Actinomycetes</taxon>
        <taxon>Mycobacteriales</taxon>
        <taxon>Gordoniaceae</taxon>
        <taxon>Gordonia</taxon>
    </lineage>
</organism>
<dbReference type="Pfam" id="PF06271">
    <property type="entry name" value="RDD"/>
    <property type="match status" value="1"/>
</dbReference>
<dbReference type="PANTHER" id="PTHR38480">
    <property type="entry name" value="SLR0254 PROTEIN"/>
    <property type="match status" value="1"/>
</dbReference>
<dbReference type="AlphaFoldDB" id="A0A3G8JPG4"/>
<dbReference type="PANTHER" id="PTHR38480:SF1">
    <property type="entry name" value="SLR0254 PROTEIN"/>
    <property type="match status" value="1"/>
</dbReference>
<keyword evidence="3 5" id="KW-1133">Transmembrane helix</keyword>